<dbReference type="FunFam" id="3.30.420.10:FF:000032">
    <property type="entry name" value="Retrovirus-related Pol polyprotein from transposon 297-like Protein"/>
    <property type="match status" value="1"/>
</dbReference>
<reference evidence="3" key="1">
    <citation type="submission" date="2021-01" db="UniProtKB">
        <authorList>
            <consortium name="EnsemblMetazoa"/>
        </authorList>
    </citation>
    <scope>IDENTIFICATION</scope>
</reference>
<dbReference type="Pfam" id="PF17921">
    <property type="entry name" value="Integrase_H2C2"/>
    <property type="match status" value="1"/>
</dbReference>
<dbReference type="RefSeq" id="XP_031789320.1">
    <property type="nucleotide sequence ID" value="XM_031933460.1"/>
</dbReference>
<dbReference type="GO" id="GO:0003676">
    <property type="term" value="F:nucleic acid binding"/>
    <property type="evidence" value="ECO:0007669"/>
    <property type="project" value="InterPro"/>
</dbReference>
<dbReference type="PANTHER" id="PTHR38681">
    <property type="entry name" value="RETROVIRUS-RELATED POL POLYPROTEIN FROM TRANSPOSON 412-LIKE PROTEIN-RELATED"/>
    <property type="match status" value="1"/>
</dbReference>
<dbReference type="KEGG" id="nvi:116418358"/>
<feature type="compositionally biased region" description="Low complexity" evidence="1">
    <location>
        <begin position="381"/>
        <end position="395"/>
    </location>
</feature>
<dbReference type="GeneID" id="116418358"/>
<feature type="region of interest" description="Disordered" evidence="1">
    <location>
        <begin position="303"/>
        <end position="410"/>
    </location>
</feature>
<feature type="compositionally biased region" description="Polar residues" evidence="1">
    <location>
        <begin position="329"/>
        <end position="344"/>
    </location>
</feature>
<dbReference type="InterPro" id="IPR001584">
    <property type="entry name" value="Integrase_cat-core"/>
</dbReference>
<dbReference type="InterPro" id="IPR041588">
    <property type="entry name" value="Integrase_H2C2"/>
</dbReference>
<dbReference type="Proteomes" id="UP000002358">
    <property type="component" value="Unassembled WGS sequence"/>
</dbReference>
<dbReference type="PANTHER" id="PTHR38681:SF1">
    <property type="entry name" value="RETROVIRUS-RELATED POL POLYPROTEIN FROM TRANSPOSON 412-LIKE PROTEIN"/>
    <property type="match status" value="1"/>
</dbReference>
<dbReference type="OrthoDB" id="7695055at2759"/>
<dbReference type="Pfam" id="PF00665">
    <property type="entry name" value="rve"/>
    <property type="match status" value="1"/>
</dbReference>
<organism evidence="3 4">
    <name type="scientific">Nasonia vitripennis</name>
    <name type="common">Parasitic wasp</name>
    <dbReference type="NCBI Taxonomy" id="7425"/>
    <lineage>
        <taxon>Eukaryota</taxon>
        <taxon>Metazoa</taxon>
        <taxon>Ecdysozoa</taxon>
        <taxon>Arthropoda</taxon>
        <taxon>Hexapoda</taxon>
        <taxon>Insecta</taxon>
        <taxon>Pterygota</taxon>
        <taxon>Neoptera</taxon>
        <taxon>Endopterygota</taxon>
        <taxon>Hymenoptera</taxon>
        <taxon>Apocrita</taxon>
        <taxon>Proctotrupomorpha</taxon>
        <taxon>Chalcidoidea</taxon>
        <taxon>Pteromalidae</taxon>
        <taxon>Pteromalinae</taxon>
        <taxon>Nasonia</taxon>
    </lineage>
</organism>
<dbReference type="InParanoid" id="A0A7M7QNP2"/>
<dbReference type="Gene3D" id="3.30.420.10">
    <property type="entry name" value="Ribonuclease H-like superfamily/Ribonuclease H"/>
    <property type="match status" value="1"/>
</dbReference>
<dbReference type="SUPFAM" id="SSF53098">
    <property type="entry name" value="Ribonuclease H-like"/>
    <property type="match status" value="1"/>
</dbReference>
<sequence>MLTEKFAWPGIRKDVNSWARSCDSYQRSKVQRHNREALASFEVPDNRFEHVHMDIIVMPLVGNLRYCLTMIDRFSRWPVVVPLADIRAETIAKSFFEHWIAHYGAPITITTDQGTQFESALFTSLARIVGSHKIHTTPYHPQANGLIERFHRTLKAALMCEESSPWPDRLPITMLGLRSCLKEDLQASPAEMLYGTTLRIPGEFFVTNSAPADPGSFAGKLRELFNIIRPVPASHHGNYKPFRLKLLATCTHVYQRVDSVRKPLVPPYVGPFKVVRRMSEKVYIILVNGVEKAVTTDALIPAHQDTSDPLTPPSSTAPTASSPASEPSQVNQESEDNGPSNSEVQSEDLVPSNSDTRPSVSDHPVVQKRVSFASQGKLTKGGVPVAVAPPGLLAPSRSRRKQLLQPRAIY</sequence>
<protein>
    <recommendedName>
        <fullName evidence="2">Integrase catalytic domain-containing protein</fullName>
    </recommendedName>
</protein>
<accession>A0A7M7QNP2</accession>
<dbReference type="AlphaFoldDB" id="A0A7M7QNP2"/>
<evidence type="ECO:0000313" key="3">
    <source>
        <dbReference type="EnsemblMetazoa" id="XP_031789320"/>
    </source>
</evidence>
<dbReference type="SMR" id="A0A7M7QNP2"/>
<proteinExistence type="predicted"/>
<dbReference type="GO" id="GO:0015074">
    <property type="term" value="P:DNA integration"/>
    <property type="evidence" value="ECO:0007669"/>
    <property type="project" value="InterPro"/>
</dbReference>
<feature type="domain" description="Integrase catalytic" evidence="2">
    <location>
        <begin position="40"/>
        <end position="209"/>
    </location>
</feature>
<feature type="compositionally biased region" description="Low complexity" evidence="1">
    <location>
        <begin position="307"/>
        <end position="328"/>
    </location>
</feature>
<evidence type="ECO:0000259" key="2">
    <source>
        <dbReference type="PROSITE" id="PS50994"/>
    </source>
</evidence>
<dbReference type="InterPro" id="IPR036397">
    <property type="entry name" value="RNaseH_sf"/>
</dbReference>
<keyword evidence="4" id="KW-1185">Reference proteome</keyword>
<dbReference type="EnsemblMetazoa" id="XM_031933460">
    <property type="protein sequence ID" value="XP_031789320"/>
    <property type="gene ID" value="LOC116418358"/>
</dbReference>
<evidence type="ECO:0000256" key="1">
    <source>
        <dbReference type="SAM" id="MobiDB-lite"/>
    </source>
</evidence>
<name>A0A7M7QNP2_NASVI</name>
<evidence type="ECO:0000313" key="4">
    <source>
        <dbReference type="Proteomes" id="UP000002358"/>
    </source>
</evidence>
<dbReference type="InterPro" id="IPR012337">
    <property type="entry name" value="RNaseH-like_sf"/>
</dbReference>
<dbReference type="PROSITE" id="PS50994">
    <property type="entry name" value="INTEGRASE"/>
    <property type="match status" value="1"/>
</dbReference>